<protein>
    <submittedName>
        <fullName evidence="1">Uncharacterized protein</fullName>
    </submittedName>
</protein>
<comment type="caution">
    <text evidence="1">The sequence shown here is derived from an EMBL/GenBank/DDBJ whole genome shotgun (WGS) entry which is preliminary data.</text>
</comment>
<evidence type="ECO:0000313" key="2">
    <source>
        <dbReference type="Proteomes" id="UP001147653"/>
    </source>
</evidence>
<organism evidence="1 2">
    <name type="scientific">Solirubrobacter phytolaccae</name>
    <dbReference type="NCBI Taxonomy" id="1404360"/>
    <lineage>
        <taxon>Bacteria</taxon>
        <taxon>Bacillati</taxon>
        <taxon>Actinomycetota</taxon>
        <taxon>Thermoleophilia</taxon>
        <taxon>Solirubrobacterales</taxon>
        <taxon>Solirubrobacteraceae</taxon>
        <taxon>Solirubrobacter</taxon>
    </lineage>
</organism>
<dbReference type="Proteomes" id="UP001147653">
    <property type="component" value="Unassembled WGS sequence"/>
</dbReference>
<name>A0A9X3S7J0_9ACTN</name>
<dbReference type="AlphaFoldDB" id="A0A9X3S7J0"/>
<gene>
    <name evidence="1" type="ORF">OJ997_02795</name>
</gene>
<accession>A0A9X3S7J0</accession>
<dbReference type="EMBL" id="JAPDDP010000003">
    <property type="protein sequence ID" value="MDA0179211.1"/>
    <property type="molecule type" value="Genomic_DNA"/>
</dbReference>
<reference evidence="1" key="1">
    <citation type="submission" date="2022-10" db="EMBL/GenBank/DDBJ databases">
        <title>The WGS of Solirubrobacter phytolaccae KCTC 29190.</title>
        <authorList>
            <person name="Jiang Z."/>
        </authorList>
    </citation>
    <scope>NUCLEOTIDE SEQUENCE</scope>
    <source>
        <strain evidence="1">KCTC 29190</strain>
    </source>
</reference>
<keyword evidence="2" id="KW-1185">Reference proteome</keyword>
<evidence type="ECO:0000313" key="1">
    <source>
        <dbReference type="EMBL" id="MDA0179211.1"/>
    </source>
</evidence>
<dbReference type="RefSeq" id="WP_270023475.1">
    <property type="nucleotide sequence ID" value="NZ_JAPDDP010000003.1"/>
</dbReference>
<proteinExistence type="predicted"/>
<sequence>MTWEELIAEPRRRDEHGVLVVLEEVDHDTRTAVFRRAGESFTVRADKVTSPSDFKPAPEFALEVKVLTGEIVDEDAERSPAGSGRARVVAAGVAAAGLALLAARRRR</sequence>